<name>A0ABD4T115_9CYAN</name>
<accession>A0ABD4T115</accession>
<evidence type="ECO:0000256" key="1">
    <source>
        <dbReference type="SAM" id="MobiDB-lite"/>
    </source>
</evidence>
<proteinExistence type="predicted"/>
<feature type="compositionally biased region" description="Polar residues" evidence="1">
    <location>
        <begin position="374"/>
        <end position="387"/>
    </location>
</feature>
<gene>
    <name evidence="2" type="ORF">QQ91_0006425</name>
</gene>
<reference evidence="2 3" key="1">
    <citation type="journal article" date="2015" name="Genome Announc.">
        <title>Draft Genome Sequence of Filamentous Marine Cyanobacterium Lyngbya confervoides Strain BDU141951.</title>
        <authorList>
            <person name="Chandrababunaidu M.M."/>
            <person name="Sen D."/>
            <person name="Tripathy S."/>
        </authorList>
    </citation>
    <scope>NUCLEOTIDE SEQUENCE [LARGE SCALE GENOMIC DNA]</scope>
    <source>
        <strain evidence="2 3">BDU141951</strain>
    </source>
</reference>
<dbReference type="EMBL" id="JTHE03000041">
    <property type="protein sequence ID" value="MCM1982461.1"/>
    <property type="molecule type" value="Genomic_DNA"/>
</dbReference>
<sequence>MSNPKLPDFDLDLPLMGMGGNELREVSPPEAIERLKLEMGQVQPQISVSFPHQNEQVNRQDVAVQFDLKGLDLFKDPTLNLGPHLVVWLDGCFLKEIYRLDTPLQLEDLKPGNHILQMAVAYPWHESFRNPGAHALVSFSVWTETQANQVKDHQPVLRVSPLFGDATEPLLLDLRVDRPGETPDQSWVEETFPVRVTLNGTSFIATELGPIYLSGLREGDNWLKVELLDAQGQELISPYPEQTFSFTYAPSQSQTPLAQLMQGNIPFSEARAMIDPAVSRQVEEAPDPSVTPSPNLPRESPSSSRQPMNAVPQMGTPSPSLPMESPAVTLPENEDSEPVLRPSQSVSPQSLPTEPDASLPSSSPLASPGKSGPQDSFQSTAPTTEGS</sequence>
<feature type="compositionally biased region" description="Polar residues" evidence="1">
    <location>
        <begin position="342"/>
        <end position="352"/>
    </location>
</feature>
<comment type="caution">
    <text evidence="2">The sequence shown here is derived from an EMBL/GenBank/DDBJ whole genome shotgun (WGS) entry which is preliminary data.</text>
</comment>
<protein>
    <submittedName>
        <fullName evidence="2">Uncharacterized protein</fullName>
    </submittedName>
</protein>
<evidence type="ECO:0000313" key="3">
    <source>
        <dbReference type="Proteomes" id="UP000031561"/>
    </source>
</evidence>
<keyword evidence="3" id="KW-1185">Reference proteome</keyword>
<organism evidence="2 3">
    <name type="scientific">Lyngbya confervoides BDU141951</name>
    <dbReference type="NCBI Taxonomy" id="1574623"/>
    <lineage>
        <taxon>Bacteria</taxon>
        <taxon>Bacillati</taxon>
        <taxon>Cyanobacteriota</taxon>
        <taxon>Cyanophyceae</taxon>
        <taxon>Oscillatoriophycideae</taxon>
        <taxon>Oscillatoriales</taxon>
        <taxon>Microcoleaceae</taxon>
        <taxon>Lyngbya</taxon>
    </lineage>
</organism>
<dbReference type="Proteomes" id="UP000031561">
    <property type="component" value="Unassembled WGS sequence"/>
</dbReference>
<evidence type="ECO:0000313" key="2">
    <source>
        <dbReference type="EMBL" id="MCM1982461.1"/>
    </source>
</evidence>
<feature type="region of interest" description="Disordered" evidence="1">
    <location>
        <begin position="280"/>
        <end position="387"/>
    </location>
</feature>
<dbReference type="RefSeq" id="WP_250833274.1">
    <property type="nucleotide sequence ID" value="NZ_JTHE03000041.1"/>
</dbReference>
<feature type="compositionally biased region" description="Low complexity" evidence="1">
    <location>
        <begin position="357"/>
        <end position="373"/>
    </location>
</feature>
<dbReference type="AlphaFoldDB" id="A0ABD4T115"/>